<keyword evidence="9" id="KW-0786">Thiamine pyrophosphate</keyword>
<dbReference type="EMBL" id="MTYJ01000021">
    <property type="protein sequence ID" value="OQV21811.1"/>
    <property type="molecule type" value="Genomic_DNA"/>
</dbReference>
<evidence type="ECO:0000256" key="6">
    <source>
        <dbReference type="ARBA" id="ARBA00022958"/>
    </source>
</evidence>
<dbReference type="AlphaFoldDB" id="A0A1W0X2Y6"/>
<comment type="catalytic activity">
    <reaction evidence="9">
        <text>N(6)-[(R)-lipoyl]-L-lysyl-[protein] + 3-methyl-2-oxobutanoate + H(+) = N(6)-[(R)-S(8)-2-methylpropanoyldihydrolipoyl]-L-lysyl-[protein] + CO2</text>
        <dbReference type="Rhea" id="RHEA:13457"/>
        <dbReference type="Rhea" id="RHEA-COMP:10474"/>
        <dbReference type="Rhea" id="RHEA-COMP:10497"/>
        <dbReference type="ChEBI" id="CHEBI:11851"/>
        <dbReference type="ChEBI" id="CHEBI:15378"/>
        <dbReference type="ChEBI" id="CHEBI:16526"/>
        <dbReference type="ChEBI" id="CHEBI:83099"/>
        <dbReference type="ChEBI" id="CHEBI:83142"/>
        <dbReference type="EC" id="1.2.4.4"/>
    </reaction>
</comment>
<comment type="function">
    <text evidence="9">The branched-chain alpha-keto dehydrogenase complex catalyzes the overall conversion of alpha-keto acids to acyl-CoA and CO(2). It contains multiple copies of three enzymatic components: branched-chain alpha-keto acid decarboxylase (E1), lipoamide acyltransferase (E2) and lipoamide dehydrogenase (E3).</text>
</comment>
<comment type="cofactor">
    <cofactor evidence="1 9">
        <name>thiamine diphosphate</name>
        <dbReference type="ChEBI" id="CHEBI:58937"/>
    </cofactor>
</comment>
<dbReference type="InterPro" id="IPR050771">
    <property type="entry name" value="Alpha-ketoacid_DH_E1_comp"/>
</dbReference>
<gene>
    <name evidence="12" type="ORF">BV898_04386</name>
</gene>
<accession>A0A1W0X2Y6</accession>
<dbReference type="PANTHER" id="PTHR43380:SF1">
    <property type="entry name" value="2-OXOISOVALERATE DEHYDROGENASE SUBUNIT ALPHA, MITOCHONDRIAL"/>
    <property type="match status" value="1"/>
</dbReference>
<dbReference type="EC" id="1.2.4.4" evidence="9"/>
<evidence type="ECO:0000256" key="3">
    <source>
        <dbReference type="ARBA" id="ARBA00008646"/>
    </source>
</evidence>
<keyword evidence="5" id="KW-0809">Transit peptide</keyword>
<evidence type="ECO:0000256" key="8">
    <source>
        <dbReference type="ARBA" id="ARBA00023128"/>
    </source>
</evidence>
<evidence type="ECO:0000256" key="5">
    <source>
        <dbReference type="ARBA" id="ARBA00022946"/>
    </source>
</evidence>
<dbReference type="FunFam" id="3.40.50.970:FF:000015">
    <property type="entry name" value="2-oxoisovalerate dehydrogenase subunit alpha"/>
    <property type="match status" value="1"/>
</dbReference>
<comment type="subcellular location">
    <subcellularLocation>
        <location evidence="2">Mitochondrion matrix</location>
    </subcellularLocation>
</comment>
<keyword evidence="7 9" id="KW-0560">Oxidoreductase</keyword>
<dbReference type="Proteomes" id="UP000192578">
    <property type="component" value="Unassembled WGS sequence"/>
</dbReference>
<keyword evidence="4" id="KW-0479">Metal-binding</keyword>
<feature type="domain" description="Dehydrogenase E1 component" evidence="11">
    <location>
        <begin position="140"/>
        <end position="439"/>
    </location>
</feature>
<feature type="region of interest" description="Disordered" evidence="10">
    <location>
        <begin position="466"/>
        <end position="485"/>
    </location>
</feature>
<protein>
    <recommendedName>
        <fullName evidence="9">2-oxoisovalerate dehydrogenase subunit alpha</fullName>
        <ecNumber evidence="9">1.2.4.4</ecNumber>
    </recommendedName>
    <alternativeName>
        <fullName evidence="9">Branched-chain alpha-keto acid dehydrogenase E1 component alpha chain</fullName>
    </alternativeName>
</protein>
<feature type="compositionally biased region" description="Basic and acidic residues" evidence="10">
    <location>
        <begin position="466"/>
        <end position="479"/>
    </location>
</feature>
<evidence type="ECO:0000256" key="4">
    <source>
        <dbReference type="ARBA" id="ARBA00022723"/>
    </source>
</evidence>
<dbReference type="GO" id="GO:0003863">
    <property type="term" value="F:branched-chain 2-oxo acid dehydrogenase activity"/>
    <property type="evidence" value="ECO:0007669"/>
    <property type="project" value="UniProtKB-EC"/>
</dbReference>
<reference evidence="13" key="1">
    <citation type="submission" date="2017-01" db="EMBL/GenBank/DDBJ databases">
        <title>Comparative genomics of anhydrobiosis in the tardigrade Hypsibius dujardini.</title>
        <authorList>
            <person name="Yoshida Y."/>
            <person name="Koutsovoulos G."/>
            <person name="Laetsch D."/>
            <person name="Stevens L."/>
            <person name="Kumar S."/>
            <person name="Horikawa D."/>
            <person name="Ishino K."/>
            <person name="Komine S."/>
            <person name="Tomita M."/>
            <person name="Blaxter M."/>
            <person name="Arakawa K."/>
        </authorList>
    </citation>
    <scope>NUCLEOTIDE SEQUENCE [LARGE SCALE GENOMIC DNA]</scope>
    <source>
        <strain evidence="13">Z151</strain>
    </source>
</reference>
<keyword evidence="6" id="KW-0630">Potassium</keyword>
<dbReference type="GO" id="GO:0009083">
    <property type="term" value="P:branched-chain amino acid catabolic process"/>
    <property type="evidence" value="ECO:0007669"/>
    <property type="project" value="TreeGrafter"/>
</dbReference>
<organism evidence="12 13">
    <name type="scientific">Hypsibius exemplaris</name>
    <name type="common">Freshwater tardigrade</name>
    <dbReference type="NCBI Taxonomy" id="2072580"/>
    <lineage>
        <taxon>Eukaryota</taxon>
        <taxon>Metazoa</taxon>
        <taxon>Ecdysozoa</taxon>
        <taxon>Tardigrada</taxon>
        <taxon>Eutardigrada</taxon>
        <taxon>Parachela</taxon>
        <taxon>Hypsibioidea</taxon>
        <taxon>Hypsibiidae</taxon>
        <taxon>Hypsibius</taxon>
    </lineage>
</organism>
<dbReference type="Pfam" id="PF00676">
    <property type="entry name" value="E1_dh"/>
    <property type="match status" value="1"/>
</dbReference>
<evidence type="ECO:0000313" key="12">
    <source>
        <dbReference type="EMBL" id="OQV21811.1"/>
    </source>
</evidence>
<evidence type="ECO:0000256" key="2">
    <source>
        <dbReference type="ARBA" id="ARBA00004305"/>
    </source>
</evidence>
<evidence type="ECO:0000256" key="10">
    <source>
        <dbReference type="SAM" id="MobiDB-lite"/>
    </source>
</evidence>
<keyword evidence="13" id="KW-1185">Reference proteome</keyword>
<dbReference type="InterPro" id="IPR001017">
    <property type="entry name" value="DH_E1"/>
</dbReference>
<name>A0A1W0X2Y6_HYPEX</name>
<evidence type="ECO:0000256" key="7">
    <source>
        <dbReference type="ARBA" id="ARBA00023002"/>
    </source>
</evidence>
<evidence type="ECO:0000313" key="13">
    <source>
        <dbReference type="Proteomes" id="UP000192578"/>
    </source>
</evidence>
<dbReference type="SUPFAM" id="SSF52518">
    <property type="entry name" value="Thiamin diphosphate-binding fold (THDP-binding)"/>
    <property type="match status" value="1"/>
</dbReference>
<dbReference type="OrthoDB" id="3845at2759"/>
<dbReference type="PANTHER" id="PTHR43380">
    <property type="entry name" value="2-OXOISOVALERATE DEHYDROGENASE SUBUNIT ALPHA, MITOCHONDRIAL"/>
    <property type="match status" value="1"/>
</dbReference>
<evidence type="ECO:0000259" key="11">
    <source>
        <dbReference type="Pfam" id="PF00676"/>
    </source>
</evidence>
<evidence type="ECO:0000256" key="1">
    <source>
        <dbReference type="ARBA" id="ARBA00001964"/>
    </source>
</evidence>
<keyword evidence="8" id="KW-0496">Mitochondrion</keyword>
<proteinExistence type="inferred from homology"/>
<sequence length="485" mass="54265">MHRVSNYLSLRAVQRCFKIPNNGGEISSGIYFPRQNSVSVGGIRGYAARVAPGAAAVDKAIQEAESSTEGNKATPADAADLAADRPRFPGSRSKWTGKMDFLMPEAYEGIPVYRVMDRRGIIDDPTQDPNLDEATLVKMYQTMTLLNYMDKILYESQRQGRISFYMTHFGEEGTLIGSAAGLDDKDLAYVQYREAGILMWRGFTLDQFMNQCYGNEEDIGKGKQMPVHYGSKELAFVTVSSPLATQMPQAVGSAYAYKRAQNGKVVICYFGDGAASEGDAHAALNFSATLDCPIIFFCRNNGYAISTPTSQQFRGDGIASRGPGYGIPTIRVDGNDTLAIYNVTKAARDLCLTQNRPVLIEAMTYRIGHHSTSDDSSAYRSVDEVKYWDQEDNPISRIRKYMTHKGFWNDEKETQWRDKAKKQVMVAFQKAEKKLRPAPEDLFNDVFDELPWNLRKQRKEMLDAVKSHPEQYPLKEHAKIGSAST</sequence>
<dbReference type="InterPro" id="IPR029061">
    <property type="entry name" value="THDP-binding"/>
</dbReference>
<comment type="caution">
    <text evidence="12">The sequence shown here is derived from an EMBL/GenBank/DDBJ whole genome shotgun (WGS) entry which is preliminary data.</text>
</comment>
<evidence type="ECO:0000256" key="9">
    <source>
        <dbReference type="RuleBase" id="RU365014"/>
    </source>
</evidence>
<feature type="region of interest" description="Disordered" evidence="10">
    <location>
        <begin position="64"/>
        <end position="91"/>
    </location>
</feature>
<dbReference type="CDD" id="cd02000">
    <property type="entry name" value="TPP_E1_PDC_ADC_BCADC"/>
    <property type="match status" value="1"/>
</dbReference>
<dbReference type="Gene3D" id="3.40.50.970">
    <property type="match status" value="1"/>
</dbReference>
<dbReference type="GO" id="GO:0005759">
    <property type="term" value="C:mitochondrial matrix"/>
    <property type="evidence" value="ECO:0007669"/>
    <property type="project" value="UniProtKB-SubCell"/>
</dbReference>
<dbReference type="GO" id="GO:0046872">
    <property type="term" value="F:metal ion binding"/>
    <property type="evidence" value="ECO:0007669"/>
    <property type="project" value="UniProtKB-KW"/>
</dbReference>
<comment type="similarity">
    <text evidence="3 9">Belongs to the BCKDHA family.</text>
</comment>